<evidence type="ECO:0000256" key="3">
    <source>
        <dbReference type="ARBA" id="ARBA00022989"/>
    </source>
</evidence>
<proteinExistence type="predicted"/>
<dbReference type="Gene3D" id="1.20.1250.20">
    <property type="entry name" value="MFS general substrate transporter like domains"/>
    <property type="match status" value="1"/>
</dbReference>
<feature type="transmembrane region" description="Helical" evidence="6">
    <location>
        <begin position="373"/>
        <end position="397"/>
    </location>
</feature>
<evidence type="ECO:0000256" key="4">
    <source>
        <dbReference type="ARBA" id="ARBA00023136"/>
    </source>
</evidence>
<dbReference type="RefSeq" id="XP_046067540.1">
    <property type="nucleotide sequence ID" value="XM_046212059.1"/>
</dbReference>
<feature type="compositionally biased region" description="Polar residues" evidence="5">
    <location>
        <begin position="1"/>
        <end position="10"/>
    </location>
</feature>
<feature type="transmembrane region" description="Helical" evidence="6">
    <location>
        <begin position="168"/>
        <end position="191"/>
    </location>
</feature>
<evidence type="ECO:0000256" key="6">
    <source>
        <dbReference type="SAM" id="Phobius"/>
    </source>
</evidence>
<dbReference type="GO" id="GO:0000297">
    <property type="term" value="F:spermine transmembrane transporter activity"/>
    <property type="evidence" value="ECO:0007669"/>
    <property type="project" value="TreeGrafter"/>
</dbReference>
<dbReference type="InterPro" id="IPR020846">
    <property type="entry name" value="MFS_dom"/>
</dbReference>
<comment type="subcellular location">
    <subcellularLocation>
        <location evidence="1">Membrane</location>
        <topology evidence="1">Multi-pass membrane protein</topology>
    </subcellularLocation>
</comment>
<dbReference type="SUPFAM" id="SSF103473">
    <property type="entry name" value="MFS general substrate transporter"/>
    <property type="match status" value="1"/>
</dbReference>
<feature type="transmembrane region" description="Helical" evidence="6">
    <location>
        <begin position="133"/>
        <end position="156"/>
    </location>
</feature>
<keyword evidence="9" id="KW-1185">Reference proteome</keyword>
<comment type="caution">
    <text evidence="8">The sequence shown here is derived from an EMBL/GenBank/DDBJ whole genome shotgun (WGS) entry which is preliminary data.</text>
</comment>
<dbReference type="AlphaFoldDB" id="A0AAD4PVK7"/>
<keyword evidence="2 6" id="KW-0812">Transmembrane</keyword>
<evidence type="ECO:0000256" key="1">
    <source>
        <dbReference type="ARBA" id="ARBA00004141"/>
    </source>
</evidence>
<sequence>MKSTPTNNDPENAEISASKPEDSLEWDLAPENPLNWASWKKIVLMAAMSASAISVSISTSIITPARDEIMEEFGVSSTVAILSVSLYVLALGFGPVVGGPLSETIGRYPVYLGSIIVGAAFTIGAGFTHNFGALLFCRFMAGFVWAPVLAVAPGSLSETFLPKARGPASAIFILMPFLGPGLGPVIGSFVVTRKDWRWTQWTVLFFAAFSLLLTLAASETFHPILKRRLARKRGQEFTQQPPLATRLRHFAVVALVRPIQMLLLEPIVSLLCLYVACEFGTLFSFFAAVPYTFGVVYGFSLDDSGLIFLSIIIGCVLGFLTVVLCDIFFYRKQIPRYPPHRVPPEYRLFPAMIGSIGLPIGLFWFGWSAREGISWVAPAAAIIPFAWGNLCVFVSSMQYITDTYHGSVVASAASANSLARYGFAGIFPLFTIQMYEKLGIGWASSLLGFIALALLPIPWVFFKYGPDIRARSRFEMTL</sequence>
<reference evidence="8" key="1">
    <citation type="submission" date="2021-12" db="EMBL/GenBank/DDBJ databases">
        <title>Convergent genome expansion in fungi linked to evolution of root-endophyte symbiosis.</title>
        <authorList>
            <consortium name="DOE Joint Genome Institute"/>
            <person name="Ke Y.-H."/>
            <person name="Bonito G."/>
            <person name="Liao H.-L."/>
            <person name="Looney B."/>
            <person name="Rojas-Flechas A."/>
            <person name="Nash J."/>
            <person name="Hameed K."/>
            <person name="Schadt C."/>
            <person name="Martin F."/>
            <person name="Crous P.W."/>
            <person name="Miettinen O."/>
            <person name="Magnuson J.K."/>
            <person name="Labbe J."/>
            <person name="Jacobson D."/>
            <person name="Doktycz M.J."/>
            <person name="Veneault-Fourrey C."/>
            <person name="Kuo A."/>
            <person name="Mondo S."/>
            <person name="Calhoun S."/>
            <person name="Riley R."/>
            <person name="Ohm R."/>
            <person name="LaButti K."/>
            <person name="Andreopoulos B."/>
            <person name="Pangilinan J."/>
            <person name="Nolan M."/>
            <person name="Tritt A."/>
            <person name="Clum A."/>
            <person name="Lipzen A."/>
            <person name="Daum C."/>
            <person name="Barry K."/>
            <person name="Grigoriev I.V."/>
            <person name="Vilgalys R."/>
        </authorList>
    </citation>
    <scope>NUCLEOTIDE SEQUENCE</scope>
    <source>
        <strain evidence="8">PMI_201</strain>
    </source>
</reference>
<evidence type="ECO:0000259" key="7">
    <source>
        <dbReference type="PROSITE" id="PS50850"/>
    </source>
</evidence>
<feature type="transmembrane region" description="Helical" evidence="6">
    <location>
        <begin position="305"/>
        <end position="329"/>
    </location>
</feature>
<feature type="transmembrane region" description="Helical" evidence="6">
    <location>
        <begin position="108"/>
        <end position="127"/>
    </location>
</feature>
<dbReference type="EMBL" id="JAJTJA010000012">
    <property type="protein sequence ID" value="KAH8691448.1"/>
    <property type="molecule type" value="Genomic_DNA"/>
</dbReference>
<dbReference type="GO" id="GO:0015606">
    <property type="term" value="F:spermidine transmembrane transporter activity"/>
    <property type="evidence" value="ECO:0007669"/>
    <property type="project" value="TreeGrafter"/>
</dbReference>
<feature type="transmembrane region" description="Helical" evidence="6">
    <location>
        <begin position="267"/>
        <end position="293"/>
    </location>
</feature>
<accession>A0AAD4PVK7</accession>
<dbReference type="PROSITE" id="PS50850">
    <property type="entry name" value="MFS"/>
    <property type="match status" value="1"/>
</dbReference>
<name>A0AAD4PVK7_9EURO</name>
<feature type="domain" description="Major facilitator superfamily (MFS) profile" evidence="7">
    <location>
        <begin position="44"/>
        <end position="478"/>
    </location>
</feature>
<feature type="transmembrane region" description="Helical" evidence="6">
    <location>
        <begin position="418"/>
        <end position="435"/>
    </location>
</feature>
<dbReference type="PANTHER" id="PTHR23502">
    <property type="entry name" value="MAJOR FACILITATOR SUPERFAMILY"/>
    <property type="match status" value="1"/>
</dbReference>
<dbReference type="PANTHER" id="PTHR23502:SF182">
    <property type="entry name" value="POLYAMINE TRANSPORTER, PUTATIVE-RELATED"/>
    <property type="match status" value="1"/>
</dbReference>
<dbReference type="InterPro" id="IPR036259">
    <property type="entry name" value="MFS_trans_sf"/>
</dbReference>
<feature type="transmembrane region" description="Helical" evidence="6">
    <location>
        <begin position="349"/>
        <end position="367"/>
    </location>
</feature>
<dbReference type="InterPro" id="IPR011701">
    <property type="entry name" value="MFS"/>
</dbReference>
<gene>
    <name evidence="8" type="ORF">BGW36DRAFT_305346</name>
</gene>
<dbReference type="Proteomes" id="UP001201262">
    <property type="component" value="Unassembled WGS sequence"/>
</dbReference>
<feature type="transmembrane region" description="Helical" evidence="6">
    <location>
        <begin position="203"/>
        <end position="225"/>
    </location>
</feature>
<evidence type="ECO:0000313" key="8">
    <source>
        <dbReference type="EMBL" id="KAH8691448.1"/>
    </source>
</evidence>
<evidence type="ECO:0000256" key="2">
    <source>
        <dbReference type="ARBA" id="ARBA00022692"/>
    </source>
</evidence>
<protein>
    <submittedName>
        <fullName evidence="8">Major facilitator superfamily domain-containing protein</fullName>
    </submittedName>
</protein>
<dbReference type="CDD" id="cd17323">
    <property type="entry name" value="MFS_Tpo1_MDR_like"/>
    <property type="match status" value="1"/>
</dbReference>
<feature type="transmembrane region" description="Helical" evidence="6">
    <location>
        <begin position="42"/>
        <end position="62"/>
    </location>
</feature>
<feature type="transmembrane region" description="Helical" evidence="6">
    <location>
        <begin position="441"/>
        <end position="462"/>
    </location>
</feature>
<dbReference type="Pfam" id="PF07690">
    <property type="entry name" value="MFS_1"/>
    <property type="match status" value="1"/>
</dbReference>
<feature type="transmembrane region" description="Helical" evidence="6">
    <location>
        <begin position="74"/>
        <end position="96"/>
    </location>
</feature>
<evidence type="ECO:0000256" key="5">
    <source>
        <dbReference type="SAM" id="MobiDB-lite"/>
    </source>
</evidence>
<dbReference type="GeneID" id="70242346"/>
<keyword evidence="3 6" id="KW-1133">Transmembrane helix</keyword>
<evidence type="ECO:0000313" key="9">
    <source>
        <dbReference type="Proteomes" id="UP001201262"/>
    </source>
</evidence>
<feature type="region of interest" description="Disordered" evidence="5">
    <location>
        <begin position="1"/>
        <end position="23"/>
    </location>
</feature>
<dbReference type="GO" id="GO:0005886">
    <property type="term" value="C:plasma membrane"/>
    <property type="evidence" value="ECO:0007669"/>
    <property type="project" value="TreeGrafter"/>
</dbReference>
<keyword evidence="4 6" id="KW-0472">Membrane</keyword>
<organism evidence="8 9">
    <name type="scientific">Talaromyces proteolyticus</name>
    <dbReference type="NCBI Taxonomy" id="1131652"/>
    <lineage>
        <taxon>Eukaryota</taxon>
        <taxon>Fungi</taxon>
        <taxon>Dikarya</taxon>
        <taxon>Ascomycota</taxon>
        <taxon>Pezizomycotina</taxon>
        <taxon>Eurotiomycetes</taxon>
        <taxon>Eurotiomycetidae</taxon>
        <taxon>Eurotiales</taxon>
        <taxon>Trichocomaceae</taxon>
        <taxon>Talaromyces</taxon>
        <taxon>Talaromyces sect. Bacilispori</taxon>
    </lineage>
</organism>